<gene>
    <name evidence="1" type="ORF">IAG43_16210</name>
</gene>
<keyword evidence="2" id="KW-1185">Reference proteome</keyword>
<accession>A0A7H0HUS8</accession>
<dbReference type="Proteomes" id="UP000516230">
    <property type="component" value="Chromosome"/>
</dbReference>
<name>A0A7H0HUS8_9ACTN</name>
<dbReference type="RefSeq" id="WP_187741432.1">
    <property type="nucleotide sequence ID" value="NZ_CP060825.1"/>
</dbReference>
<evidence type="ECO:0000313" key="2">
    <source>
        <dbReference type="Proteomes" id="UP000516230"/>
    </source>
</evidence>
<organism evidence="1 2">
    <name type="scientific">Streptomyces genisteinicus</name>
    <dbReference type="NCBI Taxonomy" id="2768068"/>
    <lineage>
        <taxon>Bacteria</taxon>
        <taxon>Bacillati</taxon>
        <taxon>Actinomycetota</taxon>
        <taxon>Actinomycetes</taxon>
        <taxon>Kitasatosporales</taxon>
        <taxon>Streptomycetaceae</taxon>
        <taxon>Streptomyces</taxon>
    </lineage>
</organism>
<protein>
    <submittedName>
        <fullName evidence="1">Uncharacterized protein</fullName>
    </submittedName>
</protein>
<evidence type="ECO:0000313" key="1">
    <source>
        <dbReference type="EMBL" id="QNP64294.1"/>
    </source>
</evidence>
<sequence length="570" mass="62198">MTRRVLPRTKWLLALALAGGILASLMGMRLIGNFIDFTDDHRVPLSGQQKQLQDQLEELRADDGLFVAAVGSAARPGLYESAYGLTALQFTTGRHVPIRVERDALRNDFSDEVRREPFSSLVWIAQIESATEETVHTRADADALLRYLTPEGFFRDPGSRSDSASVRLNNTAGALEALEHYGVELRESQRSAVGRWLPIADAEAPDAPVQLYHAVRIAALADAPVPRTLVAQARAWWLDEGSDRAAAHTEESVIETAYYVLLAHELNLDVSGQLKSLRGALNPMNPVSADPQVLSLIARAWTRLEAPPADLAQIADRIHSRQLPSGLVSSVRQRQGSLTSTYEVAKLRLIAALPSSDSRLGEALTALRANVMAEPDPMLRGAWLVLMDDTGAHVSPADRKAIATAVRTAAPRTVEAHNVDVWNRYTELLLSLDEPVPSVTLTDWEPDSAQFRYAQTLLINGLDRAGQLDRLPRRPSPTELVARAEERLAGGTVREAAEALHAAGVLGWNPTPEDAERITALLEKRRNCPGASAFYRDSAKDDECGVPGTRAAYRIHALLEGAVPAISRTP</sequence>
<dbReference type="KEGG" id="sgj:IAG43_16210"/>
<reference evidence="1 2" key="1">
    <citation type="submission" date="2020-08" db="EMBL/GenBank/DDBJ databases">
        <title>A novel species.</title>
        <authorList>
            <person name="Gao J."/>
        </authorList>
    </citation>
    <scope>NUCLEOTIDE SEQUENCE [LARGE SCALE GENOMIC DNA]</scope>
    <source>
        <strain evidence="1 2">CRPJ-33</strain>
    </source>
</reference>
<dbReference type="AlphaFoldDB" id="A0A7H0HUS8"/>
<dbReference type="EMBL" id="CP060825">
    <property type="protein sequence ID" value="QNP64294.1"/>
    <property type="molecule type" value="Genomic_DNA"/>
</dbReference>
<proteinExistence type="predicted"/>